<gene>
    <name evidence="1" type="ORF">HAX54_012663</name>
</gene>
<evidence type="ECO:0000313" key="1">
    <source>
        <dbReference type="EMBL" id="MCD7471886.1"/>
    </source>
</evidence>
<evidence type="ECO:0000313" key="2">
    <source>
        <dbReference type="Proteomes" id="UP000823775"/>
    </source>
</evidence>
<name>A0ABS8TLX4_DATST</name>
<accession>A0ABS8TLX4</accession>
<organism evidence="1 2">
    <name type="scientific">Datura stramonium</name>
    <name type="common">Jimsonweed</name>
    <name type="synonym">Common thornapple</name>
    <dbReference type="NCBI Taxonomy" id="4076"/>
    <lineage>
        <taxon>Eukaryota</taxon>
        <taxon>Viridiplantae</taxon>
        <taxon>Streptophyta</taxon>
        <taxon>Embryophyta</taxon>
        <taxon>Tracheophyta</taxon>
        <taxon>Spermatophyta</taxon>
        <taxon>Magnoliopsida</taxon>
        <taxon>eudicotyledons</taxon>
        <taxon>Gunneridae</taxon>
        <taxon>Pentapetalae</taxon>
        <taxon>asterids</taxon>
        <taxon>lamiids</taxon>
        <taxon>Solanales</taxon>
        <taxon>Solanaceae</taxon>
        <taxon>Solanoideae</taxon>
        <taxon>Datureae</taxon>
        <taxon>Datura</taxon>
    </lineage>
</organism>
<reference evidence="1 2" key="1">
    <citation type="journal article" date="2021" name="BMC Genomics">
        <title>Datura genome reveals duplications of psychoactive alkaloid biosynthetic genes and high mutation rate following tissue culture.</title>
        <authorList>
            <person name="Rajewski A."/>
            <person name="Carter-House D."/>
            <person name="Stajich J."/>
            <person name="Litt A."/>
        </authorList>
    </citation>
    <scope>NUCLEOTIDE SEQUENCE [LARGE SCALE GENOMIC DNA]</scope>
    <source>
        <strain evidence="1">AR-01</strain>
    </source>
</reference>
<protein>
    <submittedName>
        <fullName evidence="1">Uncharacterized protein</fullName>
    </submittedName>
</protein>
<keyword evidence="2" id="KW-1185">Reference proteome</keyword>
<comment type="caution">
    <text evidence="1">The sequence shown here is derived from an EMBL/GenBank/DDBJ whole genome shotgun (WGS) entry which is preliminary data.</text>
</comment>
<proteinExistence type="predicted"/>
<dbReference type="EMBL" id="JACEIK010001741">
    <property type="protein sequence ID" value="MCD7471886.1"/>
    <property type="molecule type" value="Genomic_DNA"/>
</dbReference>
<dbReference type="Proteomes" id="UP000823775">
    <property type="component" value="Unassembled WGS sequence"/>
</dbReference>
<sequence length="114" mass="13189">MHVSSQFYDGQNYMLCGAQGQSTVYERMEAMLQTFLERESNLEKDANSSMLIELYTPQDTMVEEEISSSNNEPKYLCDYNENCGIEEERKFEEEISSSQKEEVKQILISIMGKS</sequence>